<protein>
    <submittedName>
        <fullName evidence="2">Uncharacterized protein</fullName>
    </submittedName>
</protein>
<dbReference type="GO" id="GO:0042802">
    <property type="term" value="F:identical protein binding"/>
    <property type="evidence" value="ECO:0007669"/>
    <property type="project" value="EnsemblFungi"/>
</dbReference>
<dbReference type="Proteomes" id="UP000001640">
    <property type="component" value="Chromosome 4"/>
</dbReference>
<dbReference type="EMBL" id="HE576755">
    <property type="protein sequence ID" value="CCC69751.1"/>
    <property type="molecule type" value="Genomic_DNA"/>
</dbReference>
<name>G0VDW1_NAUCA</name>
<dbReference type="eggNOG" id="ENOG502S5X2">
    <property type="taxonomic scope" value="Eukaryota"/>
</dbReference>
<organism evidence="2 3">
    <name type="scientific">Naumovozyma castellii</name>
    <name type="common">Yeast</name>
    <name type="synonym">Saccharomyces castellii</name>
    <dbReference type="NCBI Taxonomy" id="27288"/>
    <lineage>
        <taxon>Eukaryota</taxon>
        <taxon>Fungi</taxon>
        <taxon>Dikarya</taxon>
        <taxon>Ascomycota</taxon>
        <taxon>Saccharomycotina</taxon>
        <taxon>Saccharomycetes</taxon>
        <taxon>Saccharomycetales</taxon>
        <taxon>Saccharomycetaceae</taxon>
        <taxon>Naumovozyma</taxon>
    </lineage>
</organism>
<evidence type="ECO:0000313" key="2">
    <source>
        <dbReference type="EMBL" id="CCC69751.1"/>
    </source>
</evidence>
<dbReference type="GO" id="GO:0007131">
    <property type="term" value="P:reciprocal meiotic recombination"/>
    <property type="evidence" value="ECO:0007669"/>
    <property type="project" value="EnsemblFungi"/>
</dbReference>
<dbReference type="InParanoid" id="G0VDW1"/>
<dbReference type="Pfam" id="PF09074">
    <property type="entry name" value="Mer2"/>
    <property type="match status" value="1"/>
</dbReference>
<keyword evidence="3" id="KW-1185">Reference proteome</keyword>
<dbReference type="FunCoup" id="G0VDW1">
    <property type="interactions" value="56"/>
</dbReference>
<feature type="coiled-coil region" evidence="1">
    <location>
        <begin position="188"/>
        <end position="215"/>
    </location>
</feature>
<gene>
    <name evidence="2" type="primary">NCAS0D01700</name>
    <name evidence="2" type="ordered locus">NCAS_0D01700</name>
</gene>
<dbReference type="OrthoDB" id="3997928at2759"/>
<dbReference type="KEGG" id="ncs:NCAS_0D01700"/>
<keyword evidence="1" id="KW-0175">Coiled coil</keyword>
<dbReference type="HOGENOM" id="CLU_1046568_0_0_1"/>
<evidence type="ECO:0000256" key="1">
    <source>
        <dbReference type="SAM" id="Coils"/>
    </source>
</evidence>
<dbReference type="InterPro" id="IPR015159">
    <property type="entry name" value="Rec107"/>
</dbReference>
<evidence type="ECO:0000313" key="3">
    <source>
        <dbReference type="Proteomes" id="UP000001640"/>
    </source>
</evidence>
<dbReference type="RefSeq" id="XP_003676113.1">
    <property type="nucleotide sequence ID" value="XM_003676065.1"/>
</dbReference>
<proteinExistence type="predicted"/>
<dbReference type="AlphaFoldDB" id="G0VDW1"/>
<accession>G0VDW1</accession>
<dbReference type="STRING" id="1064592.G0VDW1"/>
<dbReference type="GO" id="GO:0000794">
    <property type="term" value="C:condensed nuclear chromosome"/>
    <property type="evidence" value="ECO:0007669"/>
    <property type="project" value="EnsemblFungi"/>
</dbReference>
<reference evidence="2 3" key="1">
    <citation type="journal article" date="2011" name="Proc. Natl. Acad. Sci. U.S.A.">
        <title>Evolutionary erosion of yeast sex chromosomes by mating-type switching accidents.</title>
        <authorList>
            <person name="Gordon J.L."/>
            <person name="Armisen D."/>
            <person name="Proux-Wera E."/>
            <person name="Oheigeartaigh S.S."/>
            <person name="Byrne K.P."/>
            <person name="Wolfe K.H."/>
        </authorList>
    </citation>
    <scope>NUCLEOTIDE SEQUENCE [LARGE SCALE GENOMIC DNA]</scope>
    <source>
        <strain evidence="3">ATCC 76901 / BCRC 22586 / CBS 4309 / NBRC 1992 / NRRL Y-12630</strain>
    </source>
</reference>
<dbReference type="GeneID" id="96903358"/>
<reference key="2">
    <citation type="submission" date="2011-08" db="EMBL/GenBank/DDBJ databases">
        <title>Genome sequence of Naumovozyma castellii.</title>
        <authorList>
            <person name="Gordon J.L."/>
            <person name="Armisen D."/>
            <person name="Proux-Wera E."/>
            <person name="OhEigeartaigh S.S."/>
            <person name="Byrne K.P."/>
            <person name="Wolfe K.H."/>
        </authorList>
    </citation>
    <scope>NUCLEOTIDE SEQUENCE</scope>
    <source>
        <strain>Type strain:CBS 4309</strain>
    </source>
</reference>
<sequence>MIYGRIQRPKKTMKRAHTEDISTDISCANSSALEISSPVKGSGCIGNDAKKMSEADKQILKWAGKLELESCDLREKSSLLIGLLKRNSKELVTVIDSLTELTLDLKNDKEGSSDNEDIKEIKHLINQLSIKLGKQIIKVQEDVKKRPTQTIQTDTDSLMEKWFNKVSSLMDRKQKKYMDSNDFTQSMLLNLNCQLQDLQEVMVSMSKNVEVLNTRQMNLEKKYMEGRDEELRTTSYIPSNGTTLDEENVTGPITRSITMKTHDGRKARKVSLVHYLDNPDQCLKSGNRHKSGTGRTIIPWEELDPEPIVPEYSSEL</sequence>
<dbReference type="OMA" id="RTIIPWE"/>